<proteinExistence type="predicted"/>
<accession>A0A0A9HLK6</accession>
<organism evidence="1">
    <name type="scientific">Arundo donax</name>
    <name type="common">Giant reed</name>
    <name type="synonym">Donax arundinaceus</name>
    <dbReference type="NCBI Taxonomy" id="35708"/>
    <lineage>
        <taxon>Eukaryota</taxon>
        <taxon>Viridiplantae</taxon>
        <taxon>Streptophyta</taxon>
        <taxon>Embryophyta</taxon>
        <taxon>Tracheophyta</taxon>
        <taxon>Spermatophyta</taxon>
        <taxon>Magnoliopsida</taxon>
        <taxon>Liliopsida</taxon>
        <taxon>Poales</taxon>
        <taxon>Poaceae</taxon>
        <taxon>PACMAD clade</taxon>
        <taxon>Arundinoideae</taxon>
        <taxon>Arundineae</taxon>
        <taxon>Arundo</taxon>
    </lineage>
</organism>
<protein>
    <submittedName>
        <fullName evidence="1">Uncharacterized protein</fullName>
    </submittedName>
</protein>
<evidence type="ECO:0000313" key="1">
    <source>
        <dbReference type="EMBL" id="JAE35746.1"/>
    </source>
</evidence>
<sequence>MLLMLQMRLKKIDMLMIATPFLKMLRNH</sequence>
<dbReference type="AlphaFoldDB" id="A0A0A9HLK6"/>
<reference evidence="1" key="1">
    <citation type="submission" date="2014-09" db="EMBL/GenBank/DDBJ databases">
        <authorList>
            <person name="Magalhaes I.L.F."/>
            <person name="Oliveira U."/>
            <person name="Santos F.R."/>
            <person name="Vidigal T.H.D.A."/>
            <person name="Brescovit A.D."/>
            <person name="Santos A.J."/>
        </authorList>
    </citation>
    <scope>NUCLEOTIDE SEQUENCE</scope>
    <source>
        <tissue evidence="1">Shoot tissue taken approximately 20 cm above the soil surface</tissue>
    </source>
</reference>
<name>A0A0A9HLK6_ARUDO</name>
<reference evidence="1" key="2">
    <citation type="journal article" date="2015" name="Data Brief">
        <title>Shoot transcriptome of the giant reed, Arundo donax.</title>
        <authorList>
            <person name="Barrero R.A."/>
            <person name="Guerrero F.D."/>
            <person name="Moolhuijzen P."/>
            <person name="Goolsby J.A."/>
            <person name="Tidwell J."/>
            <person name="Bellgard S.E."/>
            <person name="Bellgard M.I."/>
        </authorList>
    </citation>
    <scope>NUCLEOTIDE SEQUENCE</scope>
    <source>
        <tissue evidence="1">Shoot tissue taken approximately 20 cm above the soil surface</tissue>
    </source>
</reference>
<dbReference type="EMBL" id="GBRH01162150">
    <property type="protein sequence ID" value="JAE35746.1"/>
    <property type="molecule type" value="Transcribed_RNA"/>
</dbReference>